<evidence type="ECO:0000256" key="3">
    <source>
        <dbReference type="ARBA" id="ARBA00022737"/>
    </source>
</evidence>
<dbReference type="Pfam" id="PF00005">
    <property type="entry name" value="ABC_tran"/>
    <property type="match status" value="1"/>
</dbReference>
<evidence type="ECO:0000256" key="9">
    <source>
        <dbReference type="ARBA" id="ARBA00023125"/>
    </source>
</evidence>
<dbReference type="InterPro" id="IPR003439">
    <property type="entry name" value="ABC_transporter-like_ATP-bd"/>
</dbReference>
<name>A0ABT5EXD5_9BACT</name>
<proteinExistence type="inferred from homology"/>
<accession>A0ABT5EXD5</accession>
<evidence type="ECO:0000256" key="6">
    <source>
        <dbReference type="ARBA" id="ARBA00022769"/>
    </source>
</evidence>
<evidence type="ECO:0000259" key="14">
    <source>
        <dbReference type="PROSITE" id="PS50893"/>
    </source>
</evidence>
<dbReference type="PANTHER" id="PTHR43152:SF2">
    <property type="entry name" value="DRUG RESISTANCE ABC TRANSPORTER"/>
    <property type="match status" value="1"/>
</dbReference>
<keyword evidence="5" id="KW-0227">DNA damage</keyword>
<keyword evidence="6" id="KW-0228">DNA excision</keyword>
<protein>
    <recommendedName>
        <fullName evidence="12">UvrABC system protein A</fullName>
    </recommendedName>
    <alternativeName>
        <fullName evidence="13">Excinuclease ABC subunit A</fullName>
    </alternativeName>
</protein>
<organism evidence="15 16">
    <name type="scientific">Polyangium mundeleinium</name>
    <dbReference type="NCBI Taxonomy" id="2995306"/>
    <lineage>
        <taxon>Bacteria</taxon>
        <taxon>Pseudomonadati</taxon>
        <taxon>Myxococcota</taxon>
        <taxon>Polyangia</taxon>
        <taxon>Polyangiales</taxon>
        <taxon>Polyangiaceae</taxon>
        <taxon>Polyangium</taxon>
    </lineage>
</organism>
<evidence type="ECO:0000256" key="2">
    <source>
        <dbReference type="ARBA" id="ARBA00022490"/>
    </source>
</evidence>
<dbReference type="SUPFAM" id="SSF52540">
    <property type="entry name" value="P-loop containing nucleoside triphosphate hydrolases"/>
    <property type="match status" value="2"/>
</dbReference>
<evidence type="ECO:0000256" key="7">
    <source>
        <dbReference type="ARBA" id="ARBA00022840"/>
    </source>
</evidence>
<keyword evidence="4" id="KW-0547">Nucleotide-binding</keyword>
<dbReference type="PANTHER" id="PTHR43152">
    <property type="entry name" value="UVRABC SYSTEM PROTEIN A"/>
    <property type="match status" value="1"/>
</dbReference>
<keyword evidence="8" id="KW-0267">Excision nuclease</keyword>
<evidence type="ECO:0000256" key="1">
    <source>
        <dbReference type="ARBA" id="ARBA00004496"/>
    </source>
</evidence>
<dbReference type="Gene3D" id="1.20.1580.10">
    <property type="entry name" value="ABC transporter ATPase like domain"/>
    <property type="match status" value="2"/>
</dbReference>
<keyword evidence="7" id="KW-0067">ATP-binding</keyword>
<evidence type="ECO:0000256" key="8">
    <source>
        <dbReference type="ARBA" id="ARBA00022881"/>
    </source>
</evidence>
<keyword evidence="3" id="KW-0677">Repeat</keyword>
<sequence length="793" mass="84406">MTSTSKHAADSHDLIRVQGARENNLKDVSVALPKRRLTVFTGVSGSGKSSLVFGTIAAESQRMINETYSAFVQGFMPTLSRPEVDVLDGLTTAIIVDQERMGADPRSTVGTATDVNAMLRILFSRLGKPYIGPPNAYSFNVPSVHAVGSFQKGSDKAEKVVFNRAGGMCPRCEGRGSVNDIDLSQLYDDTKSLNGGALKIPGYSMDGWYGRIFRGCGYFDPDKPIRKFTKKELHDLLHKEPTKIKVDGINLTYAGLIPTIQKSYLSKDIDALQPHIRAFVERVATFSTCPECGGTRLSEGARSSKIKGKNIADACAMQISDLAAWVRGLEEPSVAPLLGALRHTLDSFVEIGLGYLSLDRPSGTLSGGEAQRTKMIRHLGSSLTDVTYVFDEPTIGLHPHDIQRMNNLLLRLRDKGNTVLVVEHKPETIAIADHVVDLGPGAGTAGGEVVFQGTLDGLRASGTLTGRHLSDRASLKPSVRKPSGVLKVRGAHAHNLKNVDVDIPLGVLVVVTGVAGSGKSSLIHGSVSGRDGVVSIDQSAIHGSRRSNPATYTDLLEPIRKAFAKANGVKPALFSANSEGACPTCNGAGVIYTDLGMMAGVSTVCEDCEGRRFQASVLEYRLGGRHIAEVLDLSVEEAVGFFGAGEARTPAAHAILKRMADVGLGYLRLGQPLPTLSGGERQRLKLATHMGADGGVYVLDEPTTGLHLADLQQLLGLLDRLVDAGKSVIVIEHHQAVMAHADWIIDLGPGAGHDGGRIVFEGTPADLVAAKSTLTGEHLAAFVGTRPKAARSR</sequence>
<feature type="domain" description="ABC transporter" evidence="14">
    <location>
        <begin position="480"/>
        <end position="774"/>
    </location>
</feature>
<keyword evidence="2" id="KW-0963">Cytoplasm</keyword>
<evidence type="ECO:0000313" key="15">
    <source>
        <dbReference type="EMBL" id="MDC0746475.1"/>
    </source>
</evidence>
<evidence type="ECO:0000256" key="10">
    <source>
        <dbReference type="ARBA" id="ARBA00023204"/>
    </source>
</evidence>
<dbReference type="EMBL" id="JAQNDO010000001">
    <property type="protein sequence ID" value="MDC0746475.1"/>
    <property type="molecule type" value="Genomic_DNA"/>
</dbReference>
<evidence type="ECO:0000256" key="4">
    <source>
        <dbReference type="ARBA" id="ARBA00022741"/>
    </source>
</evidence>
<dbReference type="RefSeq" id="WP_271924856.1">
    <property type="nucleotide sequence ID" value="NZ_JAQNDO010000001.1"/>
</dbReference>
<comment type="caution">
    <text evidence="15">The sequence shown here is derived from an EMBL/GenBank/DDBJ whole genome shotgun (WGS) entry which is preliminary data.</text>
</comment>
<dbReference type="Gene3D" id="1.10.8.280">
    <property type="entry name" value="ABC transporter ATPase domain-like"/>
    <property type="match status" value="1"/>
</dbReference>
<comment type="subcellular location">
    <subcellularLocation>
        <location evidence="1">Cytoplasm</location>
    </subcellularLocation>
</comment>
<gene>
    <name evidence="15" type="ORF">POL67_34425</name>
</gene>
<evidence type="ECO:0000313" key="16">
    <source>
        <dbReference type="Proteomes" id="UP001221411"/>
    </source>
</evidence>
<keyword evidence="9" id="KW-0238">DNA-binding</keyword>
<evidence type="ECO:0000256" key="11">
    <source>
        <dbReference type="ARBA" id="ARBA00038000"/>
    </source>
</evidence>
<dbReference type="InterPro" id="IPR027417">
    <property type="entry name" value="P-loop_NTPase"/>
</dbReference>
<evidence type="ECO:0000256" key="12">
    <source>
        <dbReference type="ARBA" id="ARBA00039316"/>
    </source>
</evidence>
<dbReference type="Proteomes" id="UP001221411">
    <property type="component" value="Unassembled WGS sequence"/>
</dbReference>
<comment type="similarity">
    <text evidence="11">Belongs to the ABC transporter superfamily. UvrA family.</text>
</comment>
<evidence type="ECO:0000256" key="5">
    <source>
        <dbReference type="ARBA" id="ARBA00022763"/>
    </source>
</evidence>
<dbReference type="PROSITE" id="PS50893">
    <property type="entry name" value="ABC_TRANSPORTER_2"/>
    <property type="match status" value="1"/>
</dbReference>
<dbReference type="Gene3D" id="3.40.50.300">
    <property type="entry name" value="P-loop containing nucleotide triphosphate hydrolases"/>
    <property type="match status" value="2"/>
</dbReference>
<evidence type="ECO:0000256" key="13">
    <source>
        <dbReference type="ARBA" id="ARBA00042156"/>
    </source>
</evidence>
<keyword evidence="10" id="KW-0234">DNA repair</keyword>
<reference evidence="15 16" key="1">
    <citation type="submission" date="2022-11" db="EMBL/GenBank/DDBJ databases">
        <title>Minimal conservation of predation-associated metabolite biosynthetic gene clusters underscores biosynthetic potential of Myxococcota including descriptions for ten novel species: Archangium lansinium sp. nov., Myxococcus landrumus sp. nov., Nannocystis bai.</title>
        <authorList>
            <person name="Ahearne A."/>
            <person name="Stevens C."/>
            <person name="Dowd S."/>
        </authorList>
    </citation>
    <scope>NUCLEOTIDE SEQUENCE [LARGE SCALE GENOMIC DNA]</scope>
    <source>
        <strain evidence="15 16">RJM3</strain>
    </source>
</reference>
<keyword evidence="16" id="KW-1185">Reference proteome</keyword>